<dbReference type="GO" id="GO:0005730">
    <property type="term" value="C:nucleolus"/>
    <property type="evidence" value="ECO:0007669"/>
    <property type="project" value="TreeGrafter"/>
</dbReference>
<name>A0A8X7Z952_POPTO</name>
<accession>A0A8X7Z952</accession>
<dbReference type="EMBL" id="JAAWWB010000017">
    <property type="protein sequence ID" value="KAG6763187.1"/>
    <property type="molecule type" value="Genomic_DNA"/>
</dbReference>
<dbReference type="PANTHER" id="PTHR12311:SF7">
    <property type="entry name" value="ACTIVATOR OF BASAL TRANSCRIPTION 1"/>
    <property type="match status" value="1"/>
</dbReference>
<dbReference type="OrthoDB" id="287393at2759"/>
<feature type="compositionally biased region" description="Basic and acidic residues" evidence="1">
    <location>
        <begin position="68"/>
        <end position="77"/>
    </location>
</feature>
<feature type="region of interest" description="Disordered" evidence="1">
    <location>
        <begin position="38"/>
        <end position="77"/>
    </location>
</feature>
<dbReference type="GO" id="GO:0000480">
    <property type="term" value="P:endonucleolytic cleavage in 5'-ETS of tricistronic rRNA transcript (SSU-rRNA, 5.8S rRNA, LSU-rRNA)"/>
    <property type="evidence" value="ECO:0007669"/>
    <property type="project" value="TreeGrafter"/>
</dbReference>
<organism evidence="2 3">
    <name type="scientific">Populus tomentosa</name>
    <name type="common">Chinese white poplar</name>
    <dbReference type="NCBI Taxonomy" id="118781"/>
    <lineage>
        <taxon>Eukaryota</taxon>
        <taxon>Viridiplantae</taxon>
        <taxon>Streptophyta</taxon>
        <taxon>Embryophyta</taxon>
        <taxon>Tracheophyta</taxon>
        <taxon>Spermatophyta</taxon>
        <taxon>Magnoliopsida</taxon>
        <taxon>eudicotyledons</taxon>
        <taxon>Gunneridae</taxon>
        <taxon>Pentapetalae</taxon>
        <taxon>rosids</taxon>
        <taxon>fabids</taxon>
        <taxon>Malpighiales</taxon>
        <taxon>Salicaceae</taxon>
        <taxon>Saliceae</taxon>
        <taxon>Populus</taxon>
    </lineage>
</organism>
<dbReference type="Proteomes" id="UP000886885">
    <property type="component" value="Chromosome 9A"/>
</dbReference>
<gene>
    <name evidence="2" type="ORF">POTOM_033725</name>
</gene>
<dbReference type="GO" id="GO:0000447">
    <property type="term" value="P:endonucleolytic cleavage in ITS1 to separate SSU-rRNA from 5.8S rRNA and LSU-rRNA from tricistronic rRNA transcript (SSU-rRNA, 5.8S rRNA, LSU-rRNA)"/>
    <property type="evidence" value="ECO:0007669"/>
    <property type="project" value="TreeGrafter"/>
</dbReference>
<dbReference type="GO" id="GO:0000472">
    <property type="term" value="P:endonucleolytic cleavage to generate mature 5'-end of SSU-rRNA from (SSU-rRNA, 5.8S rRNA, LSU-rRNA)"/>
    <property type="evidence" value="ECO:0007669"/>
    <property type="project" value="TreeGrafter"/>
</dbReference>
<evidence type="ECO:0000256" key="1">
    <source>
        <dbReference type="SAM" id="MobiDB-lite"/>
    </source>
</evidence>
<sequence>MPLRLLEWVFLCKRMSEEHEDQEQVLFLEEGKKKKLKKEAKKARKCGVRYTSRVPPDSSSIDQVNDNNKSRKGGDGAKAKRWVEFASKSNAKRVANLLNGGKKRSQFYYDHWNIKYLSKFKWDNLTDKIAYKKAIREQELALEISAAKRERDFYLKKVDLSCALSSIEERMKKVNSIYNFSLTTILKFLIGQFKYVWHNSWAVWLAQNQLKPDIFIKQKAQQESGGELSVAPQKPTVFRQFPQKKPIAERERSKPQLSKDVLAGMSHYL</sequence>
<evidence type="ECO:0000313" key="2">
    <source>
        <dbReference type="EMBL" id="KAG6763187.1"/>
    </source>
</evidence>
<comment type="caution">
    <text evidence="2">The sequence shown here is derived from an EMBL/GenBank/DDBJ whole genome shotgun (WGS) entry which is preliminary data.</text>
</comment>
<reference evidence="2" key="1">
    <citation type="journal article" date="2020" name="bioRxiv">
        <title>Hybrid origin of Populus tomentosa Carr. identified through genome sequencing and phylogenomic analysis.</title>
        <authorList>
            <person name="An X."/>
            <person name="Gao K."/>
            <person name="Chen Z."/>
            <person name="Li J."/>
            <person name="Yang X."/>
            <person name="Yang X."/>
            <person name="Zhou J."/>
            <person name="Guo T."/>
            <person name="Zhao T."/>
            <person name="Huang S."/>
            <person name="Miao D."/>
            <person name="Khan W.U."/>
            <person name="Rao P."/>
            <person name="Ye M."/>
            <person name="Lei B."/>
            <person name="Liao W."/>
            <person name="Wang J."/>
            <person name="Ji L."/>
            <person name="Li Y."/>
            <person name="Guo B."/>
            <person name="Mustafa N.S."/>
            <person name="Li S."/>
            <person name="Yun Q."/>
            <person name="Keller S.R."/>
            <person name="Mao J."/>
            <person name="Zhang R."/>
            <person name="Strauss S.H."/>
        </authorList>
    </citation>
    <scope>NUCLEOTIDE SEQUENCE</scope>
    <source>
        <strain evidence="2">GM15</strain>
        <tissue evidence="2">Leaf</tissue>
    </source>
</reference>
<feature type="compositionally biased region" description="Basic residues" evidence="1">
    <location>
        <begin position="38"/>
        <end position="47"/>
    </location>
</feature>
<keyword evidence="3" id="KW-1185">Reference proteome</keyword>
<evidence type="ECO:0000313" key="3">
    <source>
        <dbReference type="Proteomes" id="UP000886885"/>
    </source>
</evidence>
<dbReference type="PANTHER" id="PTHR12311">
    <property type="entry name" value="ACTIVATOR OF BASAL TRANSCRIPTION 1"/>
    <property type="match status" value="1"/>
</dbReference>
<dbReference type="InterPro" id="IPR039119">
    <property type="entry name" value="ABT1/Esf2"/>
</dbReference>
<proteinExistence type="predicted"/>
<protein>
    <submittedName>
        <fullName evidence="2">Uncharacterized protein</fullName>
    </submittedName>
</protein>
<dbReference type="AlphaFoldDB" id="A0A8X7Z952"/>
<dbReference type="GO" id="GO:0034462">
    <property type="term" value="P:small-subunit processome assembly"/>
    <property type="evidence" value="ECO:0007669"/>
    <property type="project" value="TreeGrafter"/>
</dbReference>
<feature type="compositionally biased region" description="Polar residues" evidence="1">
    <location>
        <begin position="57"/>
        <end position="67"/>
    </location>
</feature>
<dbReference type="GO" id="GO:0003723">
    <property type="term" value="F:RNA binding"/>
    <property type="evidence" value="ECO:0007669"/>
    <property type="project" value="TreeGrafter"/>
</dbReference>